<organism evidence="1 2">
    <name type="scientific">Flavonifractor plautii</name>
    <name type="common">Fusobacterium plautii</name>
    <dbReference type="NCBI Taxonomy" id="292800"/>
    <lineage>
        <taxon>Bacteria</taxon>
        <taxon>Bacillati</taxon>
        <taxon>Bacillota</taxon>
        <taxon>Clostridia</taxon>
        <taxon>Eubacteriales</taxon>
        <taxon>Oscillospiraceae</taxon>
        <taxon>Flavonifractor</taxon>
    </lineage>
</organism>
<evidence type="ECO:0000313" key="2">
    <source>
        <dbReference type="Proteomes" id="UP000434475"/>
    </source>
</evidence>
<sequence length="300" mass="33946">MSYTIEYDKIFLKSGAGYTPLWLAGDSNCYEGSGRNQRRVRDWSVFMSQLGVTEEKLMERIQPLLGGPYQEHWQRRGKWVDDKGLVTWVKNGCKNAVSIEQLIEANRFGAIKCCVMESYMKMSSFSYIHTTDELDDWIKAAKEEIAAGKDFYPRITLNYGEPVRHPSKPKAQDELVVVKDGKYFVSERSPGSISTSKNRREAMIFSVDDAKEILRDFPKCKIVSASVLDAPCNIIVEVDDGSGIPNYLVGFPGPYKVRYTASIKGAKRYSTKAAAEKAAQTAKRRYPEWRYSAVELPAEV</sequence>
<reference evidence="1 2" key="1">
    <citation type="journal article" date="2019" name="Nat. Med.">
        <title>A library of human gut bacterial isolates paired with longitudinal multiomics data enables mechanistic microbiome research.</title>
        <authorList>
            <person name="Poyet M."/>
            <person name="Groussin M."/>
            <person name="Gibbons S.M."/>
            <person name="Avila-Pacheco J."/>
            <person name="Jiang X."/>
            <person name="Kearney S.M."/>
            <person name="Perrotta A.R."/>
            <person name="Berdy B."/>
            <person name="Zhao S."/>
            <person name="Lieberman T.D."/>
            <person name="Swanson P.K."/>
            <person name="Smith M."/>
            <person name="Roesemann S."/>
            <person name="Alexander J.E."/>
            <person name="Rich S.A."/>
            <person name="Livny J."/>
            <person name="Vlamakis H."/>
            <person name="Clish C."/>
            <person name="Bullock K."/>
            <person name="Deik A."/>
            <person name="Scott J."/>
            <person name="Pierce K.A."/>
            <person name="Xavier R.J."/>
            <person name="Alm E.J."/>
        </authorList>
    </citation>
    <scope>NUCLEOTIDE SEQUENCE [LARGE SCALE GENOMIC DNA]</scope>
    <source>
        <strain evidence="1 2">BIOML-A2</strain>
    </source>
</reference>
<dbReference type="RefSeq" id="WP_108981970.1">
    <property type="nucleotide sequence ID" value="NZ_JAQLWY010000025.1"/>
</dbReference>
<name>A0A6I2R8J3_FLAPL</name>
<comment type="caution">
    <text evidence="1">The sequence shown here is derived from an EMBL/GenBank/DDBJ whole genome shotgun (WGS) entry which is preliminary data.</text>
</comment>
<dbReference type="AlphaFoldDB" id="A0A6I2R8J3"/>
<protein>
    <submittedName>
        <fullName evidence="1">Uncharacterized protein</fullName>
    </submittedName>
</protein>
<evidence type="ECO:0000313" key="1">
    <source>
        <dbReference type="EMBL" id="MSB21833.1"/>
    </source>
</evidence>
<dbReference type="EMBL" id="WKPR01000027">
    <property type="protein sequence ID" value="MSB21833.1"/>
    <property type="molecule type" value="Genomic_DNA"/>
</dbReference>
<gene>
    <name evidence="1" type="ORF">GKE97_20345</name>
</gene>
<accession>A0A6I2R8J3</accession>
<proteinExistence type="predicted"/>
<dbReference type="Proteomes" id="UP000434475">
    <property type="component" value="Unassembled WGS sequence"/>
</dbReference>